<name>C5K777_PERM5</name>
<dbReference type="RefSeq" id="XP_002787616.1">
    <property type="nucleotide sequence ID" value="XM_002787570.1"/>
</dbReference>
<evidence type="ECO:0000313" key="2">
    <source>
        <dbReference type="EMBL" id="EER19412.1"/>
    </source>
</evidence>
<sequence>MFVSSPQHETSMTRADLITVEKVDRKERKDRVGDDTQSDWSDETPYESDQESSVAIVGESASFEDMSAFYNRVDALRQRFLRLLNAVQLPTQAVKILKDLMGTVQLLHRRLRFEGPHGDCAGDPNTQVFDAAGSNKMAEVPNIKASLPGLIVHEEKLTKLIGIPTADTMIWSSRFAGPTVLACPGTSIWQLLGVICSDPLTQGFQHVRLPNNGMIVFSPGRLQDEDSKVGFPQIRDDLVDAIKSDAEVSKALLLTVQCKLSFYATNHDVGQGTWSGALSKFFKTYFDEVITYDTPVAGAVHAFARTVDTRRTITWMFGSKNNKNATVVWRPGLGVDITADVALGLSANPAGHVNAPAQ</sequence>
<feature type="region of interest" description="Disordered" evidence="1">
    <location>
        <begin position="24"/>
        <end position="53"/>
    </location>
</feature>
<feature type="compositionally biased region" description="Basic and acidic residues" evidence="1">
    <location>
        <begin position="24"/>
        <end position="34"/>
    </location>
</feature>
<reference evidence="2 3" key="1">
    <citation type="submission" date="2008-07" db="EMBL/GenBank/DDBJ databases">
        <authorList>
            <person name="El-Sayed N."/>
            <person name="Caler E."/>
            <person name="Inman J."/>
            <person name="Amedeo P."/>
            <person name="Hass B."/>
            <person name="Wortman J."/>
        </authorList>
    </citation>
    <scope>NUCLEOTIDE SEQUENCE [LARGE SCALE GENOMIC DNA]</scope>
    <source>
        <strain evidence="3">ATCC 50983 / TXsc</strain>
    </source>
</reference>
<accession>C5K777</accession>
<dbReference type="OrthoDB" id="413691at2759"/>
<evidence type="ECO:0000256" key="1">
    <source>
        <dbReference type="SAM" id="MobiDB-lite"/>
    </source>
</evidence>
<organism evidence="3">
    <name type="scientific">Perkinsus marinus (strain ATCC 50983 / TXsc)</name>
    <dbReference type="NCBI Taxonomy" id="423536"/>
    <lineage>
        <taxon>Eukaryota</taxon>
        <taxon>Sar</taxon>
        <taxon>Alveolata</taxon>
        <taxon>Perkinsozoa</taxon>
        <taxon>Perkinsea</taxon>
        <taxon>Perkinsida</taxon>
        <taxon>Perkinsidae</taxon>
        <taxon>Perkinsus</taxon>
    </lineage>
</organism>
<feature type="compositionally biased region" description="Acidic residues" evidence="1">
    <location>
        <begin position="36"/>
        <end position="50"/>
    </location>
</feature>
<evidence type="ECO:0000313" key="3">
    <source>
        <dbReference type="Proteomes" id="UP000007800"/>
    </source>
</evidence>
<dbReference type="EMBL" id="GG671079">
    <property type="protein sequence ID" value="EER19412.1"/>
    <property type="molecule type" value="Genomic_DNA"/>
</dbReference>
<dbReference type="GeneID" id="9039673"/>
<keyword evidence="3" id="KW-1185">Reference proteome</keyword>
<protein>
    <submittedName>
        <fullName evidence="2">Uncharacterized protein</fullName>
    </submittedName>
</protein>
<dbReference type="Proteomes" id="UP000007800">
    <property type="component" value="Unassembled WGS sequence"/>
</dbReference>
<dbReference type="InParanoid" id="C5K777"/>
<gene>
    <name evidence="2" type="ORF">Pmar_PMAR012390</name>
</gene>
<proteinExistence type="predicted"/>
<dbReference type="AlphaFoldDB" id="C5K777"/>